<evidence type="ECO:0000313" key="2">
    <source>
        <dbReference type="Proteomes" id="UP000015620"/>
    </source>
</evidence>
<accession>S5ZR48</accession>
<sequence>MFRFRPERRRLRLQAECRPPDSAKIITAENNDSFDYALAA</sequence>
<proteinExistence type="predicted"/>
<dbReference type="AlphaFoldDB" id="S5ZR48"/>
<dbReference type="HOGENOM" id="CLU_3298112_0_0_12"/>
<name>S5ZR48_9SPIR</name>
<dbReference type="Proteomes" id="UP000015620">
    <property type="component" value="Chromosome"/>
</dbReference>
<keyword evidence="2" id="KW-1185">Reference proteome</keyword>
<dbReference type="PATRIC" id="fig|1291379.3.peg.2"/>
<dbReference type="KEGG" id="tped:TPE_0002"/>
<dbReference type="EMBL" id="CP004120">
    <property type="protein sequence ID" value="AGT42505.1"/>
    <property type="molecule type" value="Genomic_DNA"/>
</dbReference>
<protein>
    <submittedName>
        <fullName evidence="1">Uncharacterized protein</fullName>
    </submittedName>
</protein>
<evidence type="ECO:0000313" key="1">
    <source>
        <dbReference type="EMBL" id="AGT42505.1"/>
    </source>
</evidence>
<organism evidence="1 2">
    <name type="scientific">Treponema pedis str. T A4</name>
    <dbReference type="NCBI Taxonomy" id="1291379"/>
    <lineage>
        <taxon>Bacteria</taxon>
        <taxon>Pseudomonadati</taxon>
        <taxon>Spirochaetota</taxon>
        <taxon>Spirochaetia</taxon>
        <taxon>Spirochaetales</taxon>
        <taxon>Treponemataceae</taxon>
        <taxon>Treponema</taxon>
    </lineage>
</organism>
<gene>
    <name evidence="1" type="ORF">TPE_0002</name>
</gene>
<reference evidence="1 2" key="1">
    <citation type="journal article" date="2013" name="PLoS ONE">
        <title>Genome-Wide Relatedness of Treponema pedis, from Gingiva and Necrotic Skin Lesions of Pigs, with the Human Oral Pathogen Treponema denticola.</title>
        <authorList>
            <person name="Svartstrom O."/>
            <person name="Mushtaq M."/>
            <person name="Pringle M."/>
            <person name="Segerman B."/>
        </authorList>
    </citation>
    <scope>NUCLEOTIDE SEQUENCE [LARGE SCALE GENOMIC DNA]</scope>
    <source>
        <strain evidence="1">T A4</strain>
    </source>
</reference>